<dbReference type="Gene3D" id="3.40.50.20">
    <property type="match status" value="1"/>
</dbReference>
<evidence type="ECO:0000259" key="19">
    <source>
        <dbReference type="Pfam" id="PF02078"/>
    </source>
</evidence>
<evidence type="ECO:0000256" key="1">
    <source>
        <dbReference type="ARBA" id="ARBA00004234"/>
    </source>
</evidence>
<keyword evidence="7" id="KW-0677">Repeat</keyword>
<comment type="function">
    <text evidence="17">Neuronal phosphoprotein that coats synaptic vesicles, and binds to the cytoskeleton. Acts as a regulator of synaptic vesicles trafficking, involved in the control of neurotransmitter release at the pre-synaptic terminal. Also involved in the regulation of axon outgrowth and synaptogenesis. The complex formed with NOS1 and CAPON proteins is necessary for specific nitric-oxid functions at a presynaptic level.</text>
</comment>
<keyword evidence="11" id="KW-0009">Actin-binding</keyword>
<reference evidence="21 22" key="1">
    <citation type="journal article" date="2012" name="Nat. Genet.">
        <title>The yak genome and adaptation to life at high altitude.</title>
        <authorList>
            <person name="Qiu Q."/>
            <person name="Zhang G."/>
            <person name="Ma T."/>
            <person name="Qian W."/>
            <person name="Wang J."/>
            <person name="Ye Z."/>
            <person name="Cao C."/>
            <person name="Hu Q."/>
            <person name="Kim J."/>
            <person name="Larkin D.M."/>
            <person name="Auvil L."/>
            <person name="Capitanu B."/>
            <person name="Ma J."/>
            <person name="Lewin H.A."/>
            <person name="Qian X."/>
            <person name="Lang Y."/>
            <person name="Zhou R."/>
            <person name="Wang L."/>
            <person name="Wang K."/>
            <person name="Xia J."/>
            <person name="Liao S."/>
            <person name="Pan S."/>
            <person name="Lu X."/>
            <person name="Hou H."/>
            <person name="Wang Y."/>
            <person name="Zang X."/>
            <person name="Yin Y."/>
            <person name="Ma H."/>
            <person name="Zhang J."/>
            <person name="Wang Z."/>
            <person name="Zhang Y."/>
            <person name="Zhang D."/>
            <person name="Yonezawa T."/>
            <person name="Hasegawa M."/>
            <person name="Zhong Y."/>
            <person name="Liu W."/>
            <person name="Zhang Y."/>
            <person name="Huang Z."/>
            <person name="Zhang S."/>
            <person name="Long R."/>
            <person name="Yang H."/>
            <person name="Wang J."/>
            <person name="Lenstra J.A."/>
            <person name="Cooper D.N."/>
            <person name="Wu Y."/>
            <person name="Wang J."/>
            <person name="Shi P."/>
            <person name="Wang J."/>
            <person name="Liu J."/>
        </authorList>
    </citation>
    <scope>NUCLEOTIDE SEQUENCE [LARGE SCALE GENOMIC DNA]</scope>
    <source>
        <strain evidence="22">yakQH1</strain>
    </source>
</reference>
<dbReference type="Proteomes" id="UP000011080">
    <property type="component" value="Unassembled WGS sequence"/>
</dbReference>
<keyword evidence="8" id="KW-0770">Synapse</keyword>
<comment type="similarity">
    <text evidence="3">Belongs to the synapsin family.</text>
</comment>
<evidence type="ECO:0000256" key="13">
    <source>
        <dbReference type="ARBA" id="ARBA00023329"/>
    </source>
</evidence>
<dbReference type="PANTHER" id="PTHR10841">
    <property type="entry name" value="SYNAPSIN"/>
    <property type="match status" value="1"/>
</dbReference>
<feature type="domain" description="Synapsin pre-ATP-grasp" evidence="19">
    <location>
        <begin position="10"/>
        <end position="109"/>
    </location>
</feature>
<dbReference type="SUPFAM" id="SSF52440">
    <property type="entry name" value="PreATP-grasp domain"/>
    <property type="match status" value="1"/>
</dbReference>
<feature type="compositionally biased region" description="Low complexity" evidence="18">
    <location>
        <begin position="376"/>
        <end position="386"/>
    </location>
</feature>
<dbReference type="GO" id="GO:0003779">
    <property type="term" value="F:actin binding"/>
    <property type="evidence" value="ECO:0007669"/>
    <property type="project" value="UniProtKB-KW"/>
</dbReference>
<keyword evidence="9" id="KW-0333">Golgi apparatus</keyword>
<sequence length="487" mass="52819">GGAGRGGAAARVLLVIDEPHTDWAKYFKGKKIHGEIDIKVEQAEFSDLNLVAHANGGFSVDMEVLRNGVKVVRSLKPDFVLIRQHAFSMARNGDYRSLVIGLQYAGIPSINSLHSVYNFCDKPWVFAQMVRLHKKLGTEEFPLINQTFYPNHKEMLSSTTYPVVVKMGHAHSGMGKVKVDNQHDFQDIASVVALTKTYATTEPFIDAKYDVRIQKIGQNYKAYMRTSVSGNWKTNTGSAMLEQIAMSDRYKLWVDTCSEIFGGLDICAVEALHGKDGRDHIIEVVGSSMPLIGDHQDEDKQLIVELVVNKMAQALPRQRQRDASPGRGSHSQGPCPWAARSPSSQRAGPPAQQRPPPQVAGGPGAPPATRPPASPSPQRQAGPPQATRQTSVSGQAPPKASGVPPGGPEGQGWGRAWGNVVFLSPSSLPLPPSSHASTLFLSSKSQSLTNAFNLPEPAPPRPSLSQDEVKAETIRSLRKSFASLFSD</sequence>
<evidence type="ECO:0000256" key="3">
    <source>
        <dbReference type="ARBA" id="ARBA00008243"/>
    </source>
</evidence>
<name>L8ICA9_9CETA</name>
<keyword evidence="12" id="KW-0966">Cell projection</keyword>
<feature type="domain" description="Synapsin ATP-binding" evidence="20">
    <location>
        <begin position="111"/>
        <end position="313"/>
    </location>
</feature>
<dbReference type="PRINTS" id="PR01368">
    <property type="entry name" value="SYNAPSIN"/>
</dbReference>
<protein>
    <recommendedName>
        <fullName evidence="4">Synapsin-1</fullName>
    </recommendedName>
    <alternativeName>
        <fullName evidence="14">Synapsin I</fullName>
    </alternativeName>
</protein>
<evidence type="ECO:0000256" key="11">
    <source>
        <dbReference type="ARBA" id="ARBA00023203"/>
    </source>
</evidence>
<evidence type="ECO:0000256" key="17">
    <source>
        <dbReference type="ARBA" id="ARBA00060129"/>
    </source>
</evidence>
<feature type="region of interest" description="Disordered" evidence="18">
    <location>
        <begin position="315"/>
        <end position="416"/>
    </location>
</feature>
<organism evidence="21 22">
    <name type="scientific">Bos mutus</name>
    <name type="common">wild yak</name>
    <dbReference type="NCBI Taxonomy" id="72004"/>
    <lineage>
        <taxon>Eukaryota</taxon>
        <taxon>Metazoa</taxon>
        <taxon>Chordata</taxon>
        <taxon>Craniata</taxon>
        <taxon>Vertebrata</taxon>
        <taxon>Euteleostomi</taxon>
        <taxon>Mammalia</taxon>
        <taxon>Eutheria</taxon>
        <taxon>Laurasiatheria</taxon>
        <taxon>Artiodactyla</taxon>
        <taxon>Ruminantia</taxon>
        <taxon>Pecora</taxon>
        <taxon>Bovidae</taxon>
        <taxon>Bovinae</taxon>
        <taxon>Bos</taxon>
    </lineage>
</organism>
<evidence type="ECO:0000313" key="21">
    <source>
        <dbReference type="EMBL" id="ELR53823.1"/>
    </source>
</evidence>
<evidence type="ECO:0000256" key="6">
    <source>
        <dbReference type="ARBA" id="ARBA00022553"/>
    </source>
</evidence>
<evidence type="ECO:0000256" key="12">
    <source>
        <dbReference type="ARBA" id="ARBA00023273"/>
    </source>
</evidence>
<gene>
    <name evidence="21" type="ORF">M91_07849</name>
</gene>
<keyword evidence="13" id="KW-0968">Cytoplasmic vesicle</keyword>
<evidence type="ECO:0000313" key="22">
    <source>
        <dbReference type="Proteomes" id="UP000011080"/>
    </source>
</evidence>
<evidence type="ECO:0000256" key="14">
    <source>
        <dbReference type="ARBA" id="ARBA00029646"/>
    </source>
</evidence>
<dbReference type="FunFam" id="3.30.470.20:FF:000011">
    <property type="entry name" value="Synapsin I"/>
    <property type="match status" value="1"/>
</dbReference>
<dbReference type="Pfam" id="PF02078">
    <property type="entry name" value="Synapsin"/>
    <property type="match status" value="1"/>
</dbReference>
<keyword evidence="6" id="KW-0597">Phosphoprotein</keyword>
<dbReference type="Pfam" id="PF02750">
    <property type="entry name" value="Synapsin_C"/>
    <property type="match status" value="1"/>
</dbReference>
<keyword evidence="10" id="KW-0325">Glycoprotein</keyword>
<dbReference type="InterPro" id="IPR020897">
    <property type="entry name" value="Synapsin_pre-ATP-grasp_dom"/>
</dbReference>
<dbReference type="FunFam" id="3.30.1490.20:FF:000008">
    <property type="entry name" value="Synapsin I"/>
    <property type="match status" value="1"/>
</dbReference>
<comment type="subunit">
    <text evidence="16">Homodimer. Can form oligomers with SYN2. Interacts with CAPON. Forms a ternary complex with NOS1. Isoform Ib interacts with PRNP.</text>
</comment>
<dbReference type="InterPro" id="IPR001359">
    <property type="entry name" value="Synapsin"/>
</dbReference>
<dbReference type="GO" id="GO:0005794">
    <property type="term" value="C:Golgi apparatus"/>
    <property type="evidence" value="ECO:0007669"/>
    <property type="project" value="UniProtKB-SubCell"/>
</dbReference>
<evidence type="ECO:0000256" key="18">
    <source>
        <dbReference type="SAM" id="MobiDB-lite"/>
    </source>
</evidence>
<feature type="non-terminal residue" evidence="21">
    <location>
        <position position="487"/>
    </location>
</feature>
<evidence type="ECO:0000256" key="2">
    <source>
        <dbReference type="ARBA" id="ARBA00004555"/>
    </source>
</evidence>
<dbReference type="InterPro" id="IPR019735">
    <property type="entry name" value="Synapsin_CS"/>
</dbReference>
<keyword evidence="5" id="KW-0488">Methylation</keyword>
<dbReference type="InterPro" id="IPR016185">
    <property type="entry name" value="PreATP-grasp_dom_sf"/>
</dbReference>
<dbReference type="GO" id="GO:0007269">
    <property type="term" value="P:neurotransmitter secretion"/>
    <property type="evidence" value="ECO:0007669"/>
    <property type="project" value="InterPro"/>
</dbReference>
<dbReference type="Gene3D" id="3.30.470.20">
    <property type="entry name" value="ATP-grasp fold, B domain"/>
    <property type="match status" value="1"/>
</dbReference>
<dbReference type="GO" id="GO:0005524">
    <property type="term" value="F:ATP binding"/>
    <property type="evidence" value="ECO:0007669"/>
    <property type="project" value="InterPro"/>
</dbReference>
<dbReference type="PROSITE" id="PS00416">
    <property type="entry name" value="SYNAPSIN_2"/>
    <property type="match status" value="1"/>
</dbReference>
<evidence type="ECO:0000256" key="15">
    <source>
        <dbReference type="ARBA" id="ARBA00034106"/>
    </source>
</evidence>
<accession>L8ICA9</accession>
<dbReference type="Gene3D" id="3.30.1490.20">
    <property type="entry name" value="ATP-grasp fold, A domain"/>
    <property type="match status" value="1"/>
</dbReference>
<proteinExistence type="inferred from homology"/>
<evidence type="ECO:0000256" key="5">
    <source>
        <dbReference type="ARBA" id="ARBA00022481"/>
    </source>
</evidence>
<evidence type="ECO:0000256" key="9">
    <source>
        <dbReference type="ARBA" id="ARBA00023034"/>
    </source>
</evidence>
<evidence type="ECO:0000256" key="4">
    <source>
        <dbReference type="ARBA" id="ARBA00017852"/>
    </source>
</evidence>
<evidence type="ECO:0000256" key="8">
    <source>
        <dbReference type="ARBA" id="ARBA00023018"/>
    </source>
</evidence>
<comment type="subcellular location">
    <subcellularLocation>
        <location evidence="1">Cytoplasmic vesicle</location>
        <location evidence="1">Secretory vesicle</location>
        <location evidence="1">Synaptic vesicle</location>
    </subcellularLocation>
    <subcellularLocation>
        <location evidence="2">Golgi apparatus</location>
    </subcellularLocation>
    <subcellularLocation>
        <location evidence="15">Presynapse</location>
    </subcellularLocation>
</comment>
<evidence type="ECO:0000256" key="7">
    <source>
        <dbReference type="ARBA" id="ARBA00022737"/>
    </source>
</evidence>
<dbReference type="SUPFAM" id="SSF56059">
    <property type="entry name" value="Glutathione synthetase ATP-binding domain-like"/>
    <property type="match status" value="1"/>
</dbReference>
<dbReference type="AlphaFoldDB" id="L8ICA9"/>
<dbReference type="FunFam" id="3.40.50.20:FF:000008">
    <property type="entry name" value="Synapsin III"/>
    <property type="match status" value="1"/>
</dbReference>
<dbReference type="InterPro" id="IPR020898">
    <property type="entry name" value="Synapsin_ATP-bd_dom"/>
</dbReference>
<dbReference type="GO" id="GO:0030672">
    <property type="term" value="C:synaptic vesicle membrane"/>
    <property type="evidence" value="ECO:0007669"/>
    <property type="project" value="TreeGrafter"/>
</dbReference>
<feature type="compositionally biased region" description="Pro residues" evidence="18">
    <location>
        <begin position="352"/>
        <end position="375"/>
    </location>
</feature>
<evidence type="ECO:0000256" key="16">
    <source>
        <dbReference type="ARBA" id="ARBA00046960"/>
    </source>
</evidence>
<evidence type="ECO:0000256" key="10">
    <source>
        <dbReference type="ARBA" id="ARBA00023180"/>
    </source>
</evidence>
<dbReference type="EMBL" id="JH881521">
    <property type="protein sequence ID" value="ELR53823.1"/>
    <property type="molecule type" value="Genomic_DNA"/>
</dbReference>
<dbReference type="InterPro" id="IPR013815">
    <property type="entry name" value="ATP_grasp_subdomain_1"/>
</dbReference>
<evidence type="ECO:0000259" key="20">
    <source>
        <dbReference type="Pfam" id="PF02750"/>
    </source>
</evidence>
<dbReference type="PANTHER" id="PTHR10841:SF24">
    <property type="entry name" value="SYNAPSIN-1"/>
    <property type="match status" value="1"/>
</dbReference>